<keyword evidence="5" id="KW-1185">Reference proteome</keyword>
<feature type="compositionally biased region" description="Low complexity" evidence="1">
    <location>
        <begin position="361"/>
        <end position="380"/>
    </location>
</feature>
<accession>A0A1D2NDW4</accession>
<organism evidence="4 5">
    <name type="scientific">Orchesella cincta</name>
    <name type="common">Springtail</name>
    <name type="synonym">Podura cincta</name>
    <dbReference type="NCBI Taxonomy" id="48709"/>
    <lineage>
        <taxon>Eukaryota</taxon>
        <taxon>Metazoa</taxon>
        <taxon>Ecdysozoa</taxon>
        <taxon>Arthropoda</taxon>
        <taxon>Hexapoda</taxon>
        <taxon>Collembola</taxon>
        <taxon>Entomobryomorpha</taxon>
        <taxon>Entomobryoidea</taxon>
        <taxon>Orchesellidae</taxon>
        <taxon>Orchesellinae</taxon>
        <taxon>Orchesella</taxon>
    </lineage>
</organism>
<sequence>MSQQVFFTTKLGLLYFTDLGKDYCTGYTDIDGKWNTGFYCPQYGSKTAVFCCGNDAFKYCCTDQKPVDESSSDSAVLLDGDDPNFGDDGVSSAVFVRDPIVFGVVCGIAAVLILSVVAACYFCSCCFAYKKRRDDPSHLPVGLYRTSNSTTSNLLNLYSPAGTNTLTANSLVTTPRDLDWTLQHHNNLASGPSSISSTYRSQHQYPSLQFPVPGNGTLAPALAAVLSQRGSQSSTPSSLIYSSCGGAGNSTPSAINNAAAQNRLQSTTNATLSAAAYHNLLNSSTSTLSSTRQIPPAQLPQQISNAASIVSSYLASIQQQGYISPDTPMTPLQPPPPYERARHPSPPPTYFQTISAYQNGNNTRNSSSNRSYSSNNNTNNRTRMASIQSVLGGNTNSSPGCCNNDDDLTDFILRHENTLRRTLSMGVDNNRSTTGNNNRNSRGNAMLTHRELMELLLRLTHNPPPPSSSSGSSTVSRSESRAGSDSTTRSTASSTKLGVTHHSTHHLGAGTNMTTSFGNKNTSVSNCTLTINELDEDMTQNRGSDAISKTSKAELTLTSASRIADNDSGVPSSTCSTAGSEASAVIGSIKAISRDFSEEAVKLKKQHALDDDDENHHHHAFTPSRSVDVDLVRNRKLHQQQLAASIHPEANCVAEEIPTTDSGVSVIKACDGGSDVEIIMESTPNTVHNGEGAIINKSPPTVPNTTVPCENVISSSTQIMQ</sequence>
<protein>
    <submittedName>
        <fullName evidence="4">Protein shisa-9</fullName>
    </submittedName>
</protein>
<keyword evidence="2" id="KW-0472">Membrane</keyword>
<feature type="compositionally biased region" description="Polar residues" evidence="1">
    <location>
        <begin position="511"/>
        <end position="521"/>
    </location>
</feature>
<proteinExistence type="predicted"/>
<evidence type="ECO:0000313" key="4">
    <source>
        <dbReference type="EMBL" id="ODN03458.1"/>
    </source>
</evidence>
<dbReference type="EMBL" id="LJIJ01000072">
    <property type="protein sequence ID" value="ODN03458.1"/>
    <property type="molecule type" value="Genomic_DNA"/>
</dbReference>
<name>A0A1D2NDW4_ORCCI</name>
<evidence type="ECO:0000256" key="2">
    <source>
        <dbReference type="SAM" id="Phobius"/>
    </source>
</evidence>
<feature type="domain" description="Shisa N-terminal" evidence="3">
    <location>
        <begin position="22"/>
        <end position="65"/>
    </location>
</feature>
<feature type="compositionally biased region" description="Pro residues" evidence="1">
    <location>
        <begin position="331"/>
        <end position="349"/>
    </location>
</feature>
<keyword evidence="2" id="KW-1133">Transmembrane helix</keyword>
<feature type="compositionally biased region" description="Polar residues" evidence="1">
    <location>
        <begin position="350"/>
        <end position="360"/>
    </location>
</feature>
<dbReference type="Proteomes" id="UP000094527">
    <property type="component" value="Unassembled WGS sequence"/>
</dbReference>
<dbReference type="OMA" id="AHTNPMA"/>
<reference evidence="4 5" key="1">
    <citation type="journal article" date="2016" name="Genome Biol. Evol.">
        <title>Gene Family Evolution Reflects Adaptation to Soil Environmental Stressors in the Genome of the Collembolan Orchesella cincta.</title>
        <authorList>
            <person name="Faddeeva-Vakhrusheva A."/>
            <person name="Derks M.F."/>
            <person name="Anvar S.Y."/>
            <person name="Agamennone V."/>
            <person name="Suring W."/>
            <person name="Smit S."/>
            <person name="van Straalen N.M."/>
            <person name="Roelofs D."/>
        </authorList>
    </citation>
    <scope>NUCLEOTIDE SEQUENCE [LARGE SCALE GENOMIC DNA]</scope>
    <source>
        <tissue evidence="4">Mixed pool</tissue>
    </source>
</reference>
<feature type="region of interest" description="Disordered" evidence="1">
    <location>
        <begin position="459"/>
        <end position="521"/>
    </location>
</feature>
<dbReference type="InterPro" id="IPR053891">
    <property type="entry name" value="Shisa_N"/>
</dbReference>
<evidence type="ECO:0000313" key="5">
    <source>
        <dbReference type="Proteomes" id="UP000094527"/>
    </source>
</evidence>
<evidence type="ECO:0000259" key="3">
    <source>
        <dbReference type="Pfam" id="PF13908"/>
    </source>
</evidence>
<feature type="compositionally biased region" description="Low complexity" evidence="1">
    <location>
        <begin position="429"/>
        <end position="444"/>
    </location>
</feature>
<evidence type="ECO:0000256" key="1">
    <source>
        <dbReference type="SAM" id="MobiDB-lite"/>
    </source>
</evidence>
<keyword evidence="2" id="KW-0812">Transmembrane</keyword>
<gene>
    <name evidence="4" type="ORF">Ocin01_03223</name>
</gene>
<feature type="compositionally biased region" description="Low complexity" evidence="1">
    <location>
        <begin position="468"/>
        <end position="495"/>
    </location>
</feature>
<feature type="region of interest" description="Disordered" evidence="1">
    <location>
        <begin position="322"/>
        <end position="380"/>
    </location>
</feature>
<feature type="region of interest" description="Disordered" evidence="1">
    <location>
        <begin position="423"/>
        <end position="444"/>
    </location>
</feature>
<feature type="transmembrane region" description="Helical" evidence="2">
    <location>
        <begin position="100"/>
        <end position="129"/>
    </location>
</feature>
<dbReference type="AlphaFoldDB" id="A0A1D2NDW4"/>
<dbReference type="Pfam" id="PF13908">
    <property type="entry name" value="Shisa_N"/>
    <property type="match status" value="1"/>
</dbReference>
<dbReference type="OrthoDB" id="8197043at2759"/>
<dbReference type="STRING" id="48709.A0A1D2NDW4"/>
<comment type="caution">
    <text evidence="4">The sequence shown here is derived from an EMBL/GenBank/DDBJ whole genome shotgun (WGS) entry which is preliminary data.</text>
</comment>